<dbReference type="KEGG" id="cpau:EHF44_14505"/>
<dbReference type="OrthoDB" id="8549575at2"/>
<name>A0A3G8H2Y1_9BURK</name>
<reference evidence="4" key="1">
    <citation type="submission" date="2018-11" db="EMBL/GenBank/DDBJ databases">
        <title>FDA dAtabase for Regulatory Grade micrObial Sequences (FDA-ARGOS): Supporting development and validation of Infectious Disease Dx tests.</title>
        <authorList>
            <person name="Goldberg B."/>
            <person name="Campos J."/>
            <person name="Tallon L."/>
            <person name="Sadzewicz L."/>
            <person name="Zhao X."/>
            <person name="Vavikolanu K."/>
            <person name="Mehta A."/>
            <person name="Aluvathingal J."/>
            <person name="Nadendla S."/>
            <person name="Geyer C."/>
            <person name="Nandy P."/>
            <person name="Yan Y."/>
            <person name="Sichtig H."/>
        </authorList>
    </citation>
    <scope>NUCLEOTIDE SEQUENCE [LARGE SCALE GENOMIC DNA]</scope>
    <source>
        <strain evidence="4">FDAARGOS_614</strain>
    </source>
</reference>
<accession>A0A3G8H2Y1</accession>
<dbReference type="AlphaFoldDB" id="A0A3G8H2Y1"/>
<keyword evidence="2" id="KW-1133">Transmembrane helix</keyword>
<dbReference type="RefSeq" id="WP_124684308.1">
    <property type="nucleotide sequence ID" value="NZ_CP033969.1"/>
</dbReference>
<keyword evidence="2" id="KW-0472">Membrane</keyword>
<proteinExistence type="predicted"/>
<dbReference type="Proteomes" id="UP000270411">
    <property type="component" value="Chromosome 1"/>
</dbReference>
<gene>
    <name evidence="3" type="ORF">EHF44_14505</name>
</gene>
<feature type="transmembrane region" description="Helical" evidence="2">
    <location>
        <begin position="53"/>
        <end position="72"/>
    </location>
</feature>
<feature type="transmembrane region" description="Helical" evidence="2">
    <location>
        <begin position="6"/>
        <end position="23"/>
    </location>
</feature>
<feature type="compositionally biased region" description="Basic and acidic residues" evidence="1">
    <location>
        <begin position="72"/>
        <end position="93"/>
    </location>
</feature>
<evidence type="ECO:0008006" key="5">
    <source>
        <dbReference type="Google" id="ProtNLM"/>
    </source>
</evidence>
<protein>
    <recommendedName>
        <fullName evidence="5">Amino acid transporter</fullName>
    </recommendedName>
</protein>
<organism evidence="3 4">
    <name type="scientific">Cupriavidus pauculus</name>
    <dbReference type="NCBI Taxonomy" id="82633"/>
    <lineage>
        <taxon>Bacteria</taxon>
        <taxon>Pseudomonadati</taxon>
        <taxon>Pseudomonadota</taxon>
        <taxon>Betaproteobacteria</taxon>
        <taxon>Burkholderiales</taxon>
        <taxon>Burkholderiaceae</taxon>
        <taxon>Cupriavidus</taxon>
    </lineage>
</organism>
<feature type="region of interest" description="Disordered" evidence="1">
    <location>
        <begin position="71"/>
        <end position="93"/>
    </location>
</feature>
<evidence type="ECO:0000256" key="2">
    <source>
        <dbReference type="SAM" id="Phobius"/>
    </source>
</evidence>
<keyword evidence="2" id="KW-0812">Transmembrane</keyword>
<sequence length="93" mass="10183">MDWLDVLQWPAMAITVLATWLVGSESAGRRKAGFWCFLVSNAMWVGWGWHTGAWALVVLQFALAVLNIRGQAKADKAERARQGGKADREGAPG</sequence>
<evidence type="ECO:0000313" key="3">
    <source>
        <dbReference type="EMBL" id="AZG14550.1"/>
    </source>
</evidence>
<evidence type="ECO:0000313" key="4">
    <source>
        <dbReference type="Proteomes" id="UP000270411"/>
    </source>
</evidence>
<dbReference type="EMBL" id="CP033969">
    <property type="protein sequence ID" value="AZG14550.1"/>
    <property type="molecule type" value="Genomic_DNA"/>
</dbReference>
<evidence type="ECO:0000256" key="1">
    <source>
        <dbReference type="SAM" id="MobiDB-lite"/>
    </source>
</evidence>